<dbReference type="InterPro" id="IPR000210">
    <property type="entry name" value="BTB/POZ_dom"/>
</dbReference>
<evidence type="ECO:0000313" key="2">
    <source>
        <dbReference type="EMBL" id="CAE7256900.1"/>
    </source>
</evidence>
<sequence length="399" mass="44406">MSTLEEADVASAAAALKNCFGLGGDFTVAVEEPREDAGGTIRPPIGTIICAGEPVWSILLAQWSPVLSNLINAKVVIRDFSAPAVEAFLRFVYSGIVRGPLFTLVELSAMADKYQVEQLHALCIKAVRNGLRAENACELLACADRFRADALRLEALRKIFICAEEALRERPAVCPKLLEEILESGLVCIGRKKFLSILEGWGTGRKRKDSSAEADSLQPVISRKITQLQNGVYSEPWHSGDVLGDAWKDYEAIEHENKLPFLGVYVNMMLSPDNYLFLANNTGPLDRYARNEKAFRITKGWITWRVPYYSVYVTGFTFSSDVPAGVRFQLYGASDRAQWHLILDSEKVAIKCSQTVAVNCPVRELKAFRLQVLHGDFYNQFCIRGIVRQVTDVPLPQVV</sequence>
<dbReference type="SUPFAM" id="SSF54695">
    <property type="entry name" value="POZ domain"/>
    <property type="match status" value="1"/>
</dbReference>
<reference evidence="2" key="1">
    <citation type="submission" date="2021-02" db="EMBL/GenBank/DDBJ databases">
        <authorList>
            <person name="Dougan E. K."/>
            <person name="Rhodes N."/>
            <person name="Thang M."/>
            <person name="Chan C."/>
        </authorList>
    </citation>
    <scope>NUCLEOTIDE SEQUENCE</scope>
</reference>
<dbReference type="EMBL" id="CAJNDS010001369">
    <property type="protein sequence ID" value="CAE7256900.1"/>
    <property type="molecule type" value="Genomic_DNA"/>
</dbReference>
<protein>
    <submittedName>
        <fullName evidence="2">Spopl protein</fullName>
    </submittedName>
</protein>
<accession>A0A812M2J9</accession>
<gene>
    <name evidence="2" type="primary">spopl</name>
    <name evidence="2" type="ORF">SNAT2548_LOCUS13235</name>
</gene>
<organism evidence="2 3">
    <name type="scientific">Symbiodinium natans</name>
    <dbReference type="NCBI Taxonomy" id="878477"/>
    <lineage>
        <taxon>Eukaryota</taxon>
        <taxon>Sar</taxon>
        <taxon>Alveolata</taxon>
        <taxon>Dinophyceae</taxon>
        <taxon>Suessiales</taxon>
        <taxon>Symbiodiniaceae</taxon>
        <taxon>Symbiodinium</taxon>
    </lineage>
</organism>
<dbReference type="Gene3D" id="3.30.710.10">
    <property type="entry name" value="Potassium Channel Kv1.1, Chain A"/>
    <property type="match status" value="1"/>
</dbReference>
<dbReference type="InterPro" id="IPR011333">
    <property type="entry name" value="SKP1/BTB/POZ_sf"/>
</dbReference>
<feature type="domain" description="BTB" evidence="1">
    <location>
        <begin position="44"/>
        <end position="131"/>
    </location>
</feature>
<dbReference type="Proteomes" id="UP000604046">
    <property type="component" value="Unassembled WGS sequence"/>
</dbReference>
<dbReference type="Pfam" id="PF00651">
    <property type="entry name" value="BTB"/>
    <property type="match status" value="1"/>
</dbReference>
<evidence type="ECO:0000313" key="3">
    <source>
        <dbReference type="Proteomes" id="UP000604046"/>
    </source>
</evidence>
<dbReference type="SMART" id="SM00225">
    <property type="entry name" value="BTB"/>
    <property type="match status" value="1"/>
</dbReference>
<dbReference type="AlphaFoldDB" id="A0A812M2J9"/>
<dbReference type="PANTHER" id="PTHR24413">
    <property type="entry name" value="SPECKLE-TYPE POZ PROTEIN"/>
    <property type="match status" value="1"/>
</dbReference>
<proteinExistence type="predicted"/>
<comment type="caution">
    <text evidence="2">The sequence shown here is derived from an EMBL/GenBank/DDBJ whole genome shotgun (WGS) entry which is preliminary data.</text>
</comment>
<name>A0A812M2J9_9DINO</name>
<evidence type="ECO:0000259" key="1">
    <source>
        <dbReference type="SMART" id="SM00225"/>
    </source>
</evidence>
<dbReference type="OrthoDB" id="684045at2759"/>
<keyword evidence="3" id="KW-1185">Reference proteome</keyword>